<organism evidence="1">
    <name type="scientific">marine sediment metagenome</name>
    <dbReference type="NCBI Taxonomy" id="412755"/>
    <lineage>
        <taxon>unclassified sequences</taxon>
        <taxon>metagenomes</taxon>
        <taxon>ecological metagenomes</taxon>
    </lineage>
</organism>
<evidence type="ECO:0000313" key="1">
    <source>
        <dbReference type="EMBL" id="KKN50286.1"/>
    </source>
</evidence>
<gene>
    <name evidence="1" type="ORF">LCGC14_0634380</name>
</gene>
<proteinExistence type="predicted"/>
<reference evidence="1" key="1">
    <citation type="journal article" date="2015" name="Nature">
        <title>Complex archaea that bridge the gap between prokaryotes and eukaryotes.</title>
        <authorList>
            <person name="Spang A."/>
            <person name="Saw J.H."/>
            <person name="Jorgensen S.L."/>
            <person name="Zaremba-Niedzwiedzka K."/>
            <person name="Martijn J."/>
            <person name="Lind A.E."/>
            <person name="van Eijk R."/>
            <person name="Schleper C."/>
            <person name="Guy L."/>
            <person name="Ettema T.J."/>
        </authorList>
    </citation>
    <scope>NUCLEOTIDE SEQUENCE</scope>
</reference>
<dbReference type="EMBL" id="LAZR01001123">
    <property type="protein sequence ID" value="KKN50286.1"/>
    <property type="molecule type" value="Genomic_DNA"/>
</dbReference>
<sequence>MSWLLKPEEIEAAIASVGAADEEQAIAKAQLRHVVEMMEAVCPHSFFGNTTARYCPTCMEQLRREAGLE</sequence>
<dbReference type="AlphaFoldDB" id="A0A0F9TMK8"/>
<protein>
    <submittedName>
        <fullName evidence="1">Uncharacterized protein</fullName>
    </submittedName>
</protein>
<comment type="caution">
    <text evidence="1">The sequence shown here is derived from an EMBL/GenBank/DDBJ whole genome shotgun (WGS) entry which is preliminary data.</text>
</comment>
<name>A0A0F9TMK8_9ZZZZ</name>
<accession>A0A0F9TMK8</accession>